<gene>
    <name evidence="4" type="ORF">BV898_01765</name>
</gene>
<evidence type="ECO:0000259" key="3">
    <source>
        <dbReference type="PROSITE" id="PS50237"/>
    </source>
</evidence>
<accession>A0A1W0XAC3</accession>
<proteinExistence type="predicted"/>
<keyword evidence="1 2" id="KW-0833">Ubl conjugation pathway</keyword>
<feature type="active site" description="Glycyl thioester intermediate" evidence="2">
    <location>
        <position position="529"/>
    </location>
</feature>
<dbReference type="GO" id="GO:0004842">
    <property type="term" value="F:ubiquitin-protein transferase activity"/>
    <property type="evidence" value="ECO:0007669"/>
    <property type="project" value="InterPro"/>
</dbReference>
<dbReference type="EMBL" id="MTYJ01000007">
    <property type="protein sequence ID" value="OQV24221.1"/>
    <property type="molecule type" value="Genomic_DNA"/>
</dbReference>
<keyword evidence="5" id="KW-1185">Reference proteome</keyword>
<sequence length="564" mass="64161">MIAAGCIKNIVLRMDSPEHFQDMLESTFDFVAGKEWKMLTTVAGKSTRLIDACLPRSGHWDRKSVFALRKRSGALYLAPKDQVFRLLLINLVESCVVTRPAVTQSTVPPRESVIAFAITNAPVETNTNETGSTSFEFPLRKDNEFELFEEIYHRPLAESLSGTDMSQLPTLSGQTIDAWRINMQNRINVIRLAQGDNDDDEALLELDGDKNAIMMSFFRGASVVKLAQDTRMKFDDAIDVEGVMTGTTYTFWRKVMESKEGIFPLWEKSSDEELYLPSSRSNPQTTDFFETIGKGTFFCLMQKGGTFPPFIDPIMFRQKFVYRFKLDRVFSYSSLSGKAACFIQANYGRADLVNIHRMPAYVEYLRETTSDLAPFSNLRRDGAIEAIVRHELFGSRRANIEAFFRGFDQNHTVLRIRVDQMWAKMERAFFRHVESPHEFMENLAGGVAGIIGQIDLEDLTSEERESQQRIFLWFCDYINVATSTQLKDALVFITGSSTIPVVPHITVTFADEDRKLRVLEGRLPTAHNCGKVLTLCRSYGEGDEEAAKKDFEIAFRANEYYGLH</sequence>
<reference evidence="5" key="1">
    <citation type="submission" date="2017-01" db="EMBL/GenBank/DDBJ databases">
        <title>Comparative genomics of anhydrobiosis in the tardigrade Hypsibius dujardini.</title>
        <authorList>
            <person name="Yoshida Y."/>
            <person name="Koutsovoulos G."/>
            <person name="Laetsch D."/>
            <person name="Stevens L."/>
            <person name="Kumar S."/>
            <person name="Horikawa D."/>
            <person name="Ishino K."/>
            <person name="Komine S."/>
            <person name="Tomita M."/>
            <person name="Blaxter M."/>
            <person name="Arakawa K."/>
        </authorList>
    </citation>
    <scope>NUCLEOTIDE SEQUENCE [LARGE SCALE GENOMIC DNA]</scope>
    <source>
        <strain evidence="5">Z151</strain>
    </source>
</reference>
<evidence type="ECO:0000313" key="4">
    <source>
        <dbReference type="EMBL" id="OQV24221.1"/>
    </source>
</evidence>
<organism evidence="4 5">
    <name type="scientific">Hypsibius exemplaris</name>
    <name type="common">Freshwater tardigrade</name>
    <dbReference type="NCBI Taxonomy" id="2072580"/>
    <lineage>
        <taxon>Eukaryota</taxon>
        <taxon>Metazoa</taxon>
        <taxon>Ecdysozoa</taxon>
        <taxon>Tardigrada</taxon>
        <taxon>Eutardigrada</taxon>
        <taxon>Parachela</taxon>
        <taxon>Hypsibioidea</taxon>
        <taxon>Hypsibiidae</taxon>
        <taxon>Hypsibius</taxon>
    </lineage>
</organism>
<dbReference type="SUPFAM" id="SSF56204">
    <property type="entry name" value="Hect, E3 ligase catalytic domain"/>
    <property type="match status" value="1"/>
</dbReference>
<dbReference type="Gene3D" id="3.30.2410.10">
    <property type="entry name" value="Hect, E3 ligase catalytic domain"/>
    <property type="match status" value="1"/>
</dbReference>
<feature type="domain" description="HECT" evidence="3">
    <location>
        <begin position="384"/>
        <end position="535"/>
    </location>
</feature>
<evidence type="ECO:0000256" key="2">
    <source>
        <dbReference type="PROSITE-ProRule" id="PRU00104"/>
    </source>
</evidence>
<dbReference type="Pfam" id="PF00632">
    <property type="entry name" value="HECT"/>
    <property type="match status" value="1"/>
</dbReference>
<evidence type="ECO:0000313" key="5">
    <source>
        <dbReference type="Proteomes" id="UP000192578"/>
    </source>
</evidence>
<comment type="caution">
    <text evidence="4">The sequence shown here is derived from an EMBL/GenBank/DDBJ whole genome shotgun (WGS) entry which is preliminary data.</text>
</comment>
<protein>
    <recommendedName>
        <fullName evidence="3">HECT domain-containing protein</fullName>
    </recommendedName>
</protein>
<dbReference type="Proteomes" id="UP000192578">
    <property type="component" value="Unassembled WGS sequence"/>
</dbReference>
<evidence type="ECO:0000256" key="1">
    <source>
        <dbReference type="ARBA" id="ARBA00022786"/>
    </source>
</evidence>
<dbReference type="InterPro" id="IPR035983">
    <property type="entry name" value="Hect_E3_ubiquitin_ligase"/>
</dbReference>
<dbReference type="PROSITE" id="PS50237">
    <property type="entry name" value="HECT"/>
    <property type="match status" value="1"/>
</dbReference>
<dbReference type="InterPro" id="IPR000569">
    <property type="entry name" value="HECT_dom"/>
</dbReference>
<name>A0A1W0XAC3_HYPEX</name>
<dbReference type="OrthoDB" id="2332397at2759"/>
<dbReference type="AlphaFoldDB" id="A0A1W0XAC3"/>